<evidence type="ECO:0000256" key="3">
    <source>
        <dbReference type="ARBA" id="ARBA00018681"/>
    </source>
</evidence>
<keyword evidence="8" id="KW-0249">Electron transport</keyword>
<protein>
    <recommendedName>
        <fullName evidence="3">NADH dehydrogenase [ubiquinone] 1 beta subcomplex subunit 4</fullName>
    </recommendedName>
    <alternativeName>
        <fullName evidence="12">Complex I-B15</fullName>
    </alternativeName>
    <alternativeName>
        <fullName evidence="13">NADH-ubiquinone oxidoreductase B15 subunit</fullName>
    </alternativeName>
</protein>
<keyword evidence="10" id="KW-0496">Mitochondrion</keyword>
<evidence type="ECO:0000256" key="12">
    <source>
        <dbReference type="ARBA" id="ARBA00030212"/>
    </source>
</evidence>
<evidence type="ECO:0000256" key="6">
    <source>
        <dbReference type="ARBA" id="ARBA00022692"/>
    </source>
</evidence>
<gene>
    <name evidence="16" type="ORF">D910_08476</name>
    <name evidence="15" type="ORF">YQE_11223</name>
</gene>
<dbReference type="AlphaFoldDB" id="N6U0U6"/>
<keyword evidence="11 14" id="KW-0472">Membrane</keyword>
<feature type="transmembrane region" description="Helical" evidence="14">
    <location>
        <begin position="73"/>
        <end position="92"/>
    </location>
</feature>
<name>N6U0U6_DENPD</name>
<feature type="non-terminal residue" evidence="15">
    <location>
        <position position="1"/>
    </location>
</feature>
<evidence type="ECO:0000313" key="15">
    <source>
        <dbReference type="EMBL" id="ENN72167.1"/>
    </source>
</evidence>
<evidence type="ECO:0000256" key="9">
    <source>
        <dbReference type="ARBA" id="ARBA00022989"/>
    </source>
</evidence>
<evidence type="ECO:0000256" key="1">
    <source>
        <dbReference type="ARBA" id="ARBA00004434"/>
    </source>
</evidence>
<organism evidence="15">
    <name type="scientific">Dendroctonus ponderosae</name>
    <name type="common">Mountain pine beetle</name>
    <dbReference type="NCBI Taxonomy" id="77166"/>
    <lineage>
        <taxon>Eukaryota</taxon>
        <taxon>Metazoa</taxon>
        <taxon>Ecdysozoa</taxon>
        <taxon>Arthropoda</taxon>
        <taxon>Hexapoda</taxon>
        <taxon>Insecta</taxon>
        <taxon>Pterygota</taxon>
        <taxon>Neoptera</taxon>
        <taxon>Endopterygota</taxon>
        <taxon>Coleoptera</taxon>
        <taxon>Polyphaga</taxon>
        <taxon>Cucujiformia</taxon>
        <taxon>Curculionidae</taxon>
        <taxon>Scolytinae</taxon>
        <taxon>Dendroctonus</taxon>
    </lineage>
</organism>
<dbReference type="HOGENOM" id="CLU_161586_0_0_1"/>
<evidence type="ECO:0000256" key="13">
    <source>
        <dbReference type="ARBA" id="ARBA00030987"/>
    </source>
</evidence>
<dbReference type="Proteomes" id="UP000030742">
    <property type="component" value="Unassembled WGS sequence"/>
</dbReference>
<evidence type="ECO:0000256" key="7">
    <source>
        <dbReference type="ARBA" id="ARBA00022792"/>
    </source>
</evidence>
<dbReference type="InterPro" id="IPR009866">
    <property type="entry name" value="NADH_UbQ_OxRdtase_NDUFB4_su"/>
</dbReference>
<accession>N6U0U6</accession>
<evidence type="ECO:0000313" key="16">
    <source>
        <dbReference type="EMBL" id="ERL91136.1"/>
    </source>
</evidence>
<keyword evidence="5" id="KW-0679">Respiratory chain</keyword>
<dbReference type="EMBL" id="KB632275">
    <property type="protein sequence ID" value="ERL91136.1"/>
    <property type="molecule type" value="Genomic_DNA"/>
</dbReference>
<dbReference type="Pfam" id="PF07225">
    <property type="entry name" value="NDUF_B4"/>
    <property type="match status" value="1"/>
</dbReference>
<sequence length="117" mass="13380">MAQQYGVDPQTQRVAIEKLQRKIQLRNEFLKQSTDPFQHSAGEGGAVFDPAFTRYQALGVSRYEYFKPSGKNVVQGLLFFVAPMVIMGTLVYRSRSKAEASYRAGEVAYKDRRFRFS</sequence>
<dbReference type="EMBL" id="KB741239">
    <property type="protein sequence ID" value="ENN72167.1"/>
    <property type="molecule type" value="Genomic_DNA"/>
</dbReference>
<dbReference type="OMA" id="NPYRHAT"/>
<comment type="similarity">
    <text evidence="2">Belongs to the complex I NDUFB4 subunit family.</text>
</comment>
<evidence type="ECO:0000256" key="10">
    <source>
        <dbReference type="ARBA" id="ARBA00023128"/>
    </source>
</evidence>
<keyword evidence="4" id="KW-0813">Transport</keyword>
<evidence type="ECO:0000313" key="17">
    <source>
        <dbReference type="Proteomes" id="UP000030742"/>
    </source>
</evidence>
<dbReference type="PANTHER" id="PTHR15469:SF0">
    <property type="entry name" value="NADH DEHYDROGENASE [UBIQUINONE] 1 BETA SUBCOMPLEX SUBUNIT 4"/>
    <property type="match status" value="1"/>
</dbReference>
<proteinExistence type="inferred from homology"/>
<keyword evidence="9 14" id="KW-1133">Transmembrane helix</keyword>
<keyword evidence="7" id="KW-0999">Mitochondrion inner membrane</keyword>
<comment type="subcellular location">
    <subcellularLocation>
        <location evidence="1">Mitochondrion inner membrane</location>
        <topology evidence="1">Single-pass membrane protein</topology>
    </subcellularLocation>
</comment>
<keyword evidence="6 14" id="KW-0812">Transmembrane</keyword>
<dbReference type="GO" id="GO:0005743">
    <property type="term" value="C:mitochondrial inner membrane"/>
    <property type="evidence" value="ECO:0007669"/>
    <property type="project" value="UniProtKB-SubCell"/>
</dbReference>
<evidence type="ECO:0000256" key="8">
    <source>
        <dbReference type="ARBA" id="ARBA00022982"/>
    </source>
</evidence>
<evidence type="ECO:0000256" key="4">
    <source>
        <dbReference type="ARBA" id="ARBA00022448"/>
    </source>
</evidence>
<dbReference type="STRING" id="77166.N6U0U6"/>
<evidence type="ECO:0000256" key="11">
    <source>
        <dbReference type="ARBA" id="ARBA00023136"/>
    </source>
</evidence>
<evidence type="ECO:0000256" key="5">
    <source>
        <dbReference type="ARBA" id="ARBA00022660"/>
    </source>
</evidence>
<dbReference type="PANTHER" id="PTHR15469">
    <property type="entry name" value="NADH-UBIQUINONE OXIDOREDUCTASE B15 SUBUNIT"/>
    <property type="match status" value="1"/>
</dbReference>
<reference evidence="15 17" key="1">
    <citation type="journal article" date="2013" name="Genome Biol.">
        <title>Draft genome of the mountain pine beetle, Dendroctonus ponderosae Hopkins, a major forest pest.</title>
        <authorList>
            <person name="Keeling C.I."/>
            <person name="Yuen M.M."/>
            <person name="Liao N.Y."/>
            <person name="Docking T.R."/>
            <person name="Chan S.K."/>
            <person name="Taylor G.A."/>
            <person name="Palmquist D.L."/>
            <person name="Jackman S.D."/>
            <person name="Nguyen A."/>
            <person name="Li M."/>
            <person name="Henderson H."/>
            <person name="Janes J.K."/>
            <person name="Zhao Y."/>
            <person name="Pandoh P."/>
            <person name="Moore R."/>
            <person name="Sperling F.A."/>
            <person name="Huber D.P."/>
            <person name="Birol I."/>
            <person name="Jones S.J."/>
            <person name="Bohlmann J."/>
        </authorList>
    </citation>
    <scope>NUCLEOTIDE SEQUENCE</scope>
</reference>
<evidence type="ECO:0000256" key="2">
    <source>
        <dbReference type="ARBA" id="ARBA00007260"/>
    </source>
</evidence>
<evidence type="ECO:0000256" key="14">
    <source>
        <dbReference type="SAM" id="Phobius"/>
    </source>
</evidence>